<proteinExistence type="predicted"/>
<dbReference type="Pfam" id="PF04079">
    <property type="entry name" value="SMC_ScpB"/>
    <property type="match status" value="1"/>
</dbReference>
<organism evidence="5 6">
    <name type="scientific">Thermogemmata fonticola</name>
    <dbReference type="NCBI Taxonomy" id="2755323"/>
    <lineage>
        <taxon>Bacteria</taxon>
        <taxon>Pseudomonadati</taxon>
        <taxon>Planctomycetota</taxon>
        <taxon>Planctomycetia</taxon>
        <taxon>Gemmatales</taxon>
        <taxon>Gemmataceae</taxon>
        <taxon>Thermogemmata</taxon>
    </lineage>
</organism>
<dbReference type="AlphaFoldDB" id="A0A7V8VG98"/>
<keyword evidence="1" id="KW-0963">Cytoplasm</keyword>
<dbReference type="GO" id="GO:0051301">
    <property type="term" value="P:cell division"/>
    <property type="evidence" value="ECO:0007669"/>
    <property type="project" value="UniProtKB-KW"/>
</dbReference>
<dbReference type="Proteomes" id="UP000542342">
    <property type="component" value="Unassembled WGS sequence"/>
</dbReference>
<dbReference type="InterPro" id="IPR036388">
    <property type="entry name" value="WH-like_DNA-bd_sf"/>
</dbReference>
<keyword evidence="2" id="KW-0132">Cell division</keyword>
<comment type="caution">
    <text evidence="5">The sequence shown here is derived from an EMBL/GenBank/DDBJ whole genome shotgun (WGS) entry which is preliminary data.</text>
</comment>
<gene>
    <name evidence="5" type="primary">scpB</name>
    <name evidence="5" type="ORF">H0921_14490</name>
</gene>
<evidence type="ECO:0000313" key="5">
    <source>
        <dbReference type="EMBL" id="MBA2227365.1"/>
    </source>
</evidence>
<dbReference type="GO" id="GO:0051304">
    <property type="term" value="P:chromosome separation"/>
    <property type="evidence" value="ECO:0007669"/>
    <property type="project" value="InterPro"/>
</dbReference>
<dbReference type="PANTHER" id="PTHR34298:SF2">
    <property type="entry name" value="SEGREGATION AND CONDENSATION PROTEIN B"/>
    <property type="match status" value="1"/>
</dbReference>
<evidence type="ECO:0000256" key="4">
    <source>
        <dbReference type="ARBA" id="ARBA00023306"/>
    </source>
</evidence>
<reference evidence="5 6" key="1">
    <citation type="submission" date="2020-07" db="EMBL/GenBank/DDBJ databases">
        <title>Thermogemmata thermophila gen. nov., sp. nov., a novel moderate thermophilic planctomycete from a Kamchatka hot spring.</title>
        <authorList>
            <person name="Elcheninov A.G."/>
            <person name="Podosokorskaya O.A."/>
            <person name="Kovaleva O.L."/>
            <person name="Novikov A."/>
            <person name="Bonch-Osmolovskaya E.A."/>
            <person name="Toshchakov S.V."/>
            <person name="Kublanov I.V."/>
        </authorList>
    </citation>
    <scope>NUCLEOTIDE SEQUENCE [LARGE SCALE GENOMIC DNA]</scope>
    <source>
        <strain evidence="5 6">2918</strain>
    </source>
</reference>
<accession>A0A7V8VG98</accession>
<dbReference type="Gene3D" id="1.10.10.10">
    <property type="entry name" value="Winged helix-like DNA-binding domain superfamily/Winged helix DNA-binding domain"/>
    <property type="match status" value="2"/>
</dbReference>
<evidence type="ECO:0000256" key="2">
    <source>
        <dbReference type="ARBA" id="ARBA00022618"/>
    </source>
</evidence>
<evidence type="ECO:0000313" key="6">
    <source>
        <dbReference type="Proteomes" id="UP000542342"/>
    </source>
</evidence>
<dbReference type="EMBL" id="JACEFB010000013">
    <property type="protein sequence ID" value="MBA2227365.1"/>
    <property type="molecule type" value="Genomic_DNA"/>
</dbReference>
<keyword evidence="4" id="KW-0131">Cell cycle</keyword>
<name>A0A7V8VG98_9BACT</name>
<dbReference type="RefSeq" id="WP_194539227.1">
    <property type="nucleotide sequence ID" value="NZ_JACEFB010000013.1"/>
</dbReference>
<dbReference type="InterPro" id="IPR005234">
    <property type="entry name" value="ScpB_csome_segregation"/>
</dbReference>
<dbReference type="InterPro" id="IPR036390">
    <property type="entry name" value="WH_DNA-bd_sf"/>
</dbReference>
<keyword evidence="6" id="KW-1185">Reference proteome</keyword>
<protein>
    <submittedName>
        <fullName evidence="5">SMC-Scp complex subunit ScpB</fullName>
    </submittedName>
</protein>
<evidence type="ECO:0000256" key="3">
    <source>
        <dbReference type="ARBA" id="ARBA00022829"/>
    </source>
</evidence>
<dbReference type="SUPFAM" id="SSF46785">
    <property type="entry name" value="Winged helix' DNA-binding domain"/>
    <property type="match status" value="2"/>
</dbReference>
<keyword evidence="3" id="KW-0159">Chromosome partition</keyword>
<dbReference type="PANTHER" id="PTHR34298">
    <property type="entry name" value="SEGREGATION AND CONDENSATION PROTEIN B"/>
    <property type="match status" value="1"/>
</dbReference>
<sequence>MVHRLALGTSRRWGVATRRPAHVRPADLPNRGPWLRTRLRAPAAADDPLARDPLLARLEAVLLLADEPLSLKRLTEAALLPDTAATAQLLARLEQLYDADQTAFQIAEVAGGYQLLTRAVYHPWLARLRHTGRDLHLGPAAWETLALIAYKQPITRAEIEKIRGTQAVEPLRVLLEKGLVQVVGRQDSLGRPQLYGTTRRFLQLFGLKSLEDLPHIHALKKPPS</sequence>
<dbReference type="NCBIfam" id="TIGR00281">
    <property type="entry name" value="SMC-Scp complex subunit ScpB"/>
    <property type="match status" value="1"/>
</dbReference>
<evidence type="ECO:0000256" key="1">
    <source>
        <dbReference type="ARBA" id="ARBA00022490"/>
    </source>
</evidence>